<keyword evidence="4 5" id="KW-0067">ATP-binding</keyword>
<dbReference type="InterPro" id="IPR000719">
    <property type="entry name" value="Prot_kinase_dom"/>
</dbReference>
<feature type="binding site" evidence="5">
    <location>
        <position position="54"/>
    </location>
    <ligand>
        <name>ATP</name>
        <dbReference type="ChEBI" id="CHEBI:30616"/>
    </ligand>
</feature>
<dbReference type="Gene3D" id="2.60.120.560">
    <property type="entry name" value="Exo-inulinase, domain 1"/>
    <property type="match status" value="1"/>
</dbReference>
<feature type="compositionally biased region" description="Low complexity" evidence="6">
    <location>
        <begin position="348"/>
        <end position="358"/>
    </location>
</feature>
<keyword evidence="10" id="KW-1185">Reference proteome</keyword>
<dbReference type="Gene3D" id="1.10.510.10">
    <property type="entry name" value="Transferase(Phosphotransferase) domain 1"/>
    <property type="match status" value="1"/>
</dbReference>
<keyword evidence="7" id="KW-0472">Membrane</keyword>
<accession>A0ABM7LMM2</accession>
<keyword evidence="2 5" id="KW-0547">Nucleotide-binding</keyword>
<dbReference type="PROSITE" id="PS00108">
    <property type="entry name" value="PROTEIN_KINASE_ST"/>
    <property type="match status" value="1"/>
</dbReference>
<dbReference type="PANTHER" id="PTHR43289:SF34">
    <property type="entry name" value="SERINE_THREONINE-PROTEIN KINASE YBDM-RELATED"/>
    <property type="match status" value="1"/>
</dbReference>
<evidence type="ECO:0000313" key="10">
    <source>
        <dbReference type="Proteomes" id="UP000676967"/>
    </source>
</evidence>
<keyword evidence="7" id="KW-1133">Transmembrane helix</keyword>
<keyword evidence="1" id="KW-0808">Transferase</keyword>
<dbReference type="InterPro" id="IPR008271">
    <property type="entry name" value="Ser/Thr_kinase_AS"/>
</dbReference>
<dbReference type="CDD" id="cd14014">
    <property type="entry name" value="STKc_PknB_like"/>
    <property type="match status" value="1"/>
</dbReference>
<keyword evidence="7" id="KW-0812">Transmembrane</keyword>
<evidence type="ECO:0000256" key="3">
    <source>
        <dbReference type="ARBA" id="ARBA00022777"/>
    </source>
</evidence>
<evidence type="ECO:0000256" key="4">
    <source>
        <dbReference type="ARBA" id="ARBA00022840"/>
    </source>
</evidence>
<dbReference type="SUPFAM" id="SSF56112">
    <property type="entry name" value="Protein kinase-like (PK-like)"/>
    <property type="match status" value="1"/>
</dbReference>
<dbReference type="PROSITE" id="PS50011">
    <property type="entry name" value="PROTEIN_KINASE_DOM"/>
    <property type="match status" value="1"/>
</dbReference>
<dbReference type="PROSITE" id="PS00107">
    <property type="entry name" value="PROTEIN_KINASE_ATP"/>
    <property type="match status" value="1"/>
</dbReference>
<proteinExistence type="predicted"/>
<feature type="domain" description="Protein kinase" evidence="8">
    <location>
        <begin position="25"/>
        <end position="286"/>
    </location>
</feature>
<dbReference type="InterPro" id="IPR011009">
    <property type="entry name" value="Kinase-like_dom_sf"/>
</dbReference>
<sequence length="600" mass="64337">MVDSTVPGDRTQRLRPHDPRMLGDYELLGRLGEGGMGTVYLARPRNGTALVAVKVVRLDLADDDEFRRRFRSEVQRARQVPPFCTAEVLDADPEHEQPYLVVEYVDGPTLAEVVEQRGPLTSANLHSVAIGVATALTAIHGAGVIHRDLKPRNVLLAPGSPKVIDFGIARAMTATSGNTRPDQMVGTVAYMAPERFDTDADTPITPAADVFAWGSVVTYAGTGKTPFYADSPAATAARILTQPPRLHELSRPLRGLVAHALEKDPANRPSARELLDLLISGERPAATAAALADQPDLRAAAAEAQAVTGYAIPAKAMAGTATAPTLNIPPGLVGYDENSIVTVPISSPPAETEVTGGTEPPPRPGRRWLLPLTVSVLAAALIAGLVILGLVIRGPAAPRDGAAGADDAAPTSDDPVLGRPMITDALDREAYWKPSEQAGEGRCDFIDGRLTAHRDTDGLYKCRGPADEITGDVTVDVDTRVETPLSCAGIWLRFLKTQGYLVRICERNVYLGVHRGDDVRPRRTFVLTDPIQLDTAVRIRLRITGETLTISRDGTEIGSARLTEPDLQTGKVVLGVFDEREAPPTAPYQVSFGNLRIWDH</sequence>
<dbReference type="InterPro" id="IPR017441">
    <property type="entry name" value="Protein_kinase_ATP_BS"/>
</dbReference>
<evidence type="ECO:0000256" key="1">
    <source>
        <dbReference type="ARBA" id="ARBA00022679"/>
    </source>
</evidence>
<evidence type="ECO:0000256" key="6">
    <source>
        <dbReference type="SAM" id="MobiDB-lite"/>
    </source>
</evidence>
<dbReference type="Gene3D" id="3.30.200.20">
    <property type="entry name" value="Phosphorylase Kinase, domain 1"/>
    <property type="match status" value="1"/>
</dbReference>
<dbReference type="EMBL" id="AP023356">
    <property type="protein sequence ID" value="BCJ40470.1"/>
    <property type="molecule type" value="Genomic_DNA"/>
</dbReference>
<keyword evidence="3" id="KW-0418">Kinase</keyword>
<evidence type="ECO:0000256" key="2">
    <source>
        <dbReference type="ARBA" id="ARBA00022741"/>
    </source>
</evidence>
<dbReference type="PANTHER" id="PTHR43289">
    <property type="entry name" value="MITOGEN-ACTIVATED PROTEIN KINASE KINASE KINASE 20-RELATED"/>
    <property type="match status" value="1"/>
</dbReference>
<feature type="region of interest" description="Disordered" evidence="6">
    <location>
        <begin position="400"/>
        <end position="419"/>
    </location>
</feature>
<gene>
    <name evidence="9" type="ORF">Aiant_11270</name>
</gene>
<feature type="compositionally biased region" description="Low complexity" evidence="6">
    <location>
        <begin position="400"/>
        <end position="410"/>
    </location>
</feature>
<name>A0ABM7LMM2_9ACTN</name>
<feature type="region of interest" description="Disordered" evidence="6">
    <location>
        <begin position="346"/>
        <end position="366"/>
    </location>
</feature>
<evidence type="ECO:0000256" key="7">
    <source>
        <dbReference type="SAM" id="Phobius"/>
    </source>
</evidence>
<dbReference type="Pfam" id="PF00069">
    <property type="entry name" value="Pkinase"/>
    <property type="match status" value="1"/>
</dbReference>
<evidence type="ECO:0000259" key="8">
    <source>
        <dbReference type="PROSITE" id="PS50011"/>
    </source>
</evidence>
<protein>
    <recommendedName>
        <fullName evidence="8">Protein kinase domain-containing protein</fullName>
    </recommendedName>
</protein>
<reference evidence="9 10" key="1">
    <citation type="submission" date="2020-08" db="EMBL/GenBank/DDBJ databases">
        <title>Whole genome shotgun sequence of Actinoplanes ianthinogenes NBRC 13996.</title>
        <authorList>
            <person name="Komaki H."/>
            <person name="Tamura T."/>
        </authorList>
    </citation>
    <scope>NUCLEOTIDE SEQUENCE [LARGE SCALE GENOMIC DNA]</scope>
    <source>
        <strain evidence="9 10">NBRC 13996</strain>
    </source>
</reference>
<dbReference type="Proteomes" id="UP000676967">
    <property type="component" value="Chromosome"/>
</dbReference>
<feature type="transmembrane region" description="Helical" evidence="7">
    <location>
        <begin position="368"/>
        <end position="392"/>
    </location>
</feature>
<evidence type="ECO:0000256" key="5">
    <source>
        <dbReference type="PROSITE-ProRule" id="PRU10141"/>
    </source>
</evidence>
<organism evidence="9 10">
    <name type="scientific">Actinoplanes ianthinogenes</name>
    <dbReference type="NCBI Taxonomy" id="122358"/>
    <lineage>
        <taxon>Bacteria</taxon>
        <taxon>Bacillati</taxon>
        <taxon>Actinomycetota</taxon>
        <taxon>Actinomycetes</taxon>
        <taxon>Micromonosporales</taxon>
        <taxon>Micromonosporaceae</taxon>
        <taxon>Actinoplanes</taxon>
    </lineage>
</organism>
<evidence type="ECO:0000313" key="9">
    <source>
        <dbReference type="EMBL" id="BCJ40470.1"/>
    </source>
</evidence>
<dbReference type="SMART" id="SM00220">
    <property type="entry name" value="S_TKc"/>
    <property type="match status" value="1"/>
</dbReference>